<proteinExistence type="predicted"/>
<evidence type="ECO:0000313" key="2">
    <source>
        <dbReference type="Proteomes" id="UP000234331"/>
    </source>
</evidence>
<organism evidence="1 2">
    <name type="scientific">Frankia canadensis</name>
    <dbReference type="NCBI Taxonomy" id="1836972"/>
    <lineage>
        <taxon>Bacteria</taxon>
        <taxon>Bacillati</taxon>
        <taxon>Actinomycetota</taxon>
        <taxon>Actinomycetes</taxon>
        <taxon>Frankiales</taxon>
        <taxon>Frankiaceae</taxon>
        <taxon>Frankia</taxon>
    </lineage>
</organism>
<reference evidence="1 2" key="1">
    <citation type="submission" date="2017-06" db="EMBL/GenBank/DDBJ databases">
        <authorList>
            <person name="Kim H.J."/>
            <person name="Triplett B.A."/>
        </authorList>
    </citation>
    <scope>NUCLEOTIDE SEQUENCE [LARGE SCALE GENOMIC DNA]</scope>
    <source>
        <strain evidence="1">FRACA_ARgP5</strain>
    </source>
</reference>
<accession>A0A2I2L185</accession>
<dbReference type="EMBL" id="FZMO01000545">
    <property type="protein sequence ID" value="SNQ51681.1"/>
    <property type="molecule type" value="Genomic_DNA"/>
</dbReference>
<protein>
    <submittedName>
        <fullName evidence="1">Uncharacterized protein</fullName>
    </submittedName>
</protein>
<sequence length="29" mass="3284">MPGQPQFFTGPIQPRFIHRSVIRKSGTAE</sequence>
<keyword evidence="2" id="KW-1185">Reference proteome</keyword>
<dbReference type="Proteomes" id="UP000234331">
    <property type="component" value="Unassembled WGS sequence"/>
</dbReference>
<dbReference type="AlphaFoldDB" id="A0A2I2L185"/>
<name>A0A2I2L185_9ACTN</name>
<gene>
    <name evidence="1" type="ORF">FRACA_780038</name>
</gene>
<evidence type="ECO:0000313" key="1">
    <source>
        <dbReference type="EMBL" id="SNQ51681.1"/>
    </source>
</evidence>